<name>A0A644VZS1_9ZZZZ</name>
<sequence length="118" mass="13803">MDLALVLVETGKSKKIPSLETALSYKYSDAEIQIVKRNRKRMLIGTPDNIKEQILKMSEIYKTDEFMLITLNTDLNSKINSYKLIARCLENNKKSNIVEFISLILLFFIIYNFMIIYK</sequence>
<reference evidence="2" key="1">
    <citation type="submission" date="2019-08" db="EMBL/GenBank/DDBJ databases">
        <authorList>
            <person name="Kucharzyk K."/>
            <person name="Murdoch R.W."/>
            <person name="Higgins S."/>
            <person name="Loffler F."/>
        </authorList>
    </citation>
    <scope>NUCLEOTIDE SEQUENCE</scope>
</reference>
<evidence type="ECO:0000313" key="2">
    <source>
        <dbReference type="EMBL" id="MPL95962.1"/>
    </source>
</evidence>
<feature type="transmembrane region" description="Helical" evidence="1">
    <location>
        <begin position="97"/>
        <end position="117"/>
    </location>
</feature>
<dbReference type="AlphaFoldDB" id="A0A644VZS1"/>
<evidence type="ECO:0000256" key="1">
    <source>
        <dbReference type="SAM" id="Phobius"/>
    </source>
</evidence>
<dbReference type="InterPro" id="IPR036661">
    <property type="entry name" value="Luciferase-like_sf"/>
</dbReference>
<dbReference type="Gene3D" id="3.20.20.30">
    <property type="entry name" value="Luciferase-like domain"/>
    <property type="match status" value="1"/>
</dbReference>
<dbReference type="GO" id="GO:0016705">
    <property type="term" value="F:oxidoreductase activity, acting on paired donors, with incorporation or reduction of molecular oxygen"/>
    <property type="evidence" value="ECO:0007669"/>
    <property type="project" value="InterPro"/>
</dbReference>
<evidence type="ECO:0008006" key="3">
    <source>
        <dbReference type="Google" id="ProtNLM"/>
    </source>
</evidence>
<keyword evidence="1" id="KW-0472">Membrane</keyword>
<accession>A0A644VZS1</accession>
<dbReference type="SUPFAM" id="SSF51679">
    <property type="entry name" value="Bacterial luciferase-like"/>
    <property type="match status" value="1"/>
</dbReference>
<protein>
    <recommendedName>
        <fullName evidence="3">Luciferase-like domain-containing protein</fullName>
    </recommendedName>
</protein>
<gene>
    <name evidence="2" type="ORF">SDC9_42136</name>
</gene>
<keyword evidence="1" id="KW-0812">Transmembrane</keyword>
<keyword evidence="1" id="KW-1133">Transmembrane helix</keyword>
<dbReference type="EMBL" id="VSSQ01000489">
    <property type="protein sequence ID" value="MPL95962.1"/>
    <property type="molecule type" value="Genomic_DNA"/>
</dbReference>
<proteinExistence type="predicted"/>
<organism evidence="2">
    <name type="scientific">bioreactor metagenome</name>
    <dbReference type="NCBI Taxonomy" id="1076179"/>
    <lineage>
        <taxon>unclassified sequences</taxon>
        <taxon>metagenomes</taxon>
        <taxon>ecological metagenomes</taxon>
    </lineage>
</organism>
<comment type="caution">
    <text evidence="2">The sequence shown here is derived from an EMBL/GenBank/DDBJ whole genome shotgun (WGS) entry which is preliminary data.</text>
</comment>